<reference evidence="1 2" key="1">
    <citation type="submission" date="2020-06" db="EMBL/GenBank/DDBJ databases">
        <authorList>
            <person name="Criscuolo A."/>
        </authorList>
    </citation>
    <scope>NUCLEOTIDE SEQUENCE [LARGE SCALE GENOMIC DNA]</scope>
    <source>
        <strain evidence="1">1804121828</strain>
    </source>
</reference>
<dbReference type="EMBL" id="CAIJCS010000019">
    <property type="protein sequence ID" value="CAC9931847.1"/>
    <property type="molecule type" value="Genomic_DNA"/>
</dbReference>
<sequence length="170" mass="19265">MGIFTVTREGNLDYDDEANTADMERVLEKLAQKGYHAEQPEGTELTITLPSDCVNTDIFNNLFTAKSSLIKNALDNASLPIEVTKDKVLFPWFATIPEPDKVTAYTQLISALCKISREQKRILAKEKPVNNEKYAFRCFLLRLGFIGDEFKTTRKILLQNLSDNGAWKSQ</sequence>
<gene>
    <name evidence="1" type="ORF">PEPNEM18_01116</name>
</gene>
<evidence type="ECO:0000313" key="1">
    <source>
        <dbReference type="EMBL" id="CAC9931847.1"/>
    </source>
</evidence>
<keyword evidence="2" id="KW-1185">Reference proteome</keyword>
<comment type="caution">
    <text evidence="1">The sequence shown here is derived from an EMBL/GenBank/DDBJ whole genome shotgun (WGS) entry which is preliminary data.</text>
</comment>
<organism evidence="1 2">
    <name type="scientific">Aedoeadaptatus nemausensis</name>
    <dbReference type="NCBI Taxonomy" id="2582829"/>
    <lineage>
        <taxon>Bacteria</taxon>
        <taxon>Bacillati</taxon>
        <taxon>Bacillota</taxon>
        <taxon>Tissierellia</taxon>
        <taxon>Tissierellales</taxon>
        <taxon>Peptoniphilaceae</taxon>
        <taxon>Aedoeadaptatus</taxon>
    </lineage>
</organism>
<evidence type="ECO:0008006" key="3">
    <source>
        <dbReference type="Google" id="ProtNLM"/>
    </source>
</evidence>
<protein>
    <recommendedName>
        <fullName evidence="3">Virulence protein</fullName>
    </recommendedName>
</protein>
<accession>A0A6V6Y493</accession>
<name>A0A6V6Y493_9FIRM</name>
<dbReference type="Proteomes" id="UP000586454">
    <property type="component" value="Unassembled WGS sequence"/>
</dbReference>
<dbReference type="AlphaFoldDB" id="A0A6V6Y493"/>
<proteinExistence type="predicted"/>
<evidence type="ECO:0000313" key="2">
    <source>
        <dbReference type="Proteomes" id="UP000586454"/>
    </source>
</evidence>